<feature type="compositionally biased region" description="Polar residues" evidence="1">
    <location>
        <begin position="66"/>
        <end position="75"/>
    </location>
</feature>
<accession>A0ABQ7XSG1</accession>
<protein>
    <submittedName>
        <fullName evidence="3">Uncharacterized protein</fullName>
    </submittedName>
</protein>
<keyword evidence="2" id="KW-0732">Signal</keyword>
<dbReference type="EMBL" id="JAGKQM010000019">
    <property type="protein sequence ID" value="KAH0858871.1"/>
    <property type="molecule type" value="Genomic_DNA"/>
</dbReference>
<dbReference type="Proteomes" id="UP000824890">
    <property type="component" value="Unassembled WGS sequence"/>
</dbReference>
<name>A0ABQ7XSG1_BRANA</name>
<evidence type="ECO:0000256" key="1">
    <source>
        <dbReference type="SAM" id="MobiDB-lite"/>
    </source>
</evidence>
<comment type="caution">
    <text evidence="3">The sequence shown here is derived from an EMBL/GenBank/DDBJ whole genome shotgun (WGS) entry which is preliminary data.</text>
</comment>
<feature type="compositionally biased region" description="Low complexity" evidence="1">
    <location>
        <begin position="121"/>
        <end position="130"/>
    </location>
</feature>
<feature type="compositionally biased region" description="Pro residues" evidence="1">
    <location>
        <begin position="110"/>
        <end position="120"/>
    </location>
</feature>
<evidence type="ECO:0000313" key="3">
    <source>
        <dbReference type="EMBL" id="KAH0858871.1"/>
    </source>
</evidence>
<reference evidence="3 4" key="1">
    <citation type="submission" date="2021-05" db="EMBL/GenBank/DDBJ databases">
        <title>Genome Assembly of Synthetic Allotetraploid Brassica napus Reveals Homoeologous Exchanges between Subgenomes.</title>
        <authorList>
            <person name="Davis J.T."/>
        </authorList>
    </citation>
    <scope>NUCLEOTIDE SEQUENCE [LARGE SCALE GENOMIC DNA]</scope>
    <source>
        <strain evidence="4">cv. Da-Ae</strain>
        <tissue evidence="3">Seedling</tissue>
    </source>
</reference>
<organism evidence="3 4">
    <name type="scientific">Brassica napus</name>
    <name type="common">Rape</name>
    <dbReference type="NCBI Taxonomy" id="3708"/>
    <lineage>
        <taxon>Eukaryota</taxon>
        <taxon>Viridiplantae</taxon>
        <taxon>Streptophyta</taxon>
        <taxon>Embryophyta</taxon>
        <taxon>Tracheophyta</taxon>
        <taxon>Spermatophyta</taxon>
        <taxon>Magnoliopsida</taxon>
        <taxon>eudicotyledons</taxon>
        <taxon>Gunneridae</taxon>
        <taxon>Pentapetalae</taxon>
        <taxon>rosids</taxon>
        <taxon>malvids</taxon>
        <taxon>Brassicales</taxon>
        <taxon>Brassicaceae</taxon>
        <taxon>Brassiceae</taxon>
        <taxon>Brassica</taxon>
    </lineage>
</organism>
<evidence type="ECO:0000256" key="2">
    <source>
        <dbReference type="SAM" id="SignalP"/>
    </source>
</evidence>
<feature type="region of interest" description="Disordered" evidence="1">
    <location>
        <begin position="66"/>
        <end position="130"/>
    </location>
</feature>
<gene>
    <name evidence="3" type="ORF">HID58_087132</name>
</gene>
<proteinExistence type="predicted"/>
<keyword evidence="4" id="KW-1185">Reference proteome</keyword>
<evidence type="ECO:0000313" key="4">
    <source>
        <dbReference type="Proteomes" id="UP000824890"/>
    </source>
</evidence>
<sequence length="189" mass="21575">MKARRKVIPTLMVAYLLGADCNLRVAKNQWQSSTNVSTFFIRHGNYCSPQTTCPKDLLRYQESTRLSPGTKTNMLNVPPAKSQAFTSSRVASKASRIEYEDSPQFRPPGLIKPPHPPNPQPRQDSPSQNSWELHKHLGYEKKHHPLCRRSRLLHQTSGQLRPIPTMGQHLILIKDKKKVLQAQLDPVRQ</sequence>
<feature type="chain" id="PRO_5045436041" evidence="2">
    <location>
        <begin position="19"/>
        <end position="189"/>
    </location>
</feature>
<feature type="signal peptide" evidence="2">
    <location>
        <begin position="1"/>
        <end position="18"/>
    </location>
</feature>